<dbReference type="Gene3D" id="3.40.50.150">
    <property type="entry name" value="Vaccinia Virus protein VP39"/>
    <property type="match status" value="1"/>
</dbReference>
<organism evidence="4 5">
    <name type="scientific">Aquimarina rubra</name>
    <dbReference type="NCBI Taxonomy" id="1920033"/>
    <lineage>
        <taxon>Bacteria</taxon>
        <taxon>Pseudomonadati</taxon>
        <taxon>Bacteroidota</taxon>
        <taxon>Flavobacteriia</taxon>
        <taxon>Flavobacteriales</taxon>
        <taxon>Flavobacteriaceae</taxon>
        <taxon>Aquimarina</taxon>
    </lineage>
</organism>
<dbReference type="GO" id="GO:0032259">
    <property type="term" value="P:methylation"/>
    <property type="evidence" value="ECO:0007669"/>
    <property type="project" value="UniProtKB-KW"/>
</dbReference>
<proteinExistence type="predicted"/>
<feature type="domain" description="Methyltransferase" evidence="3">
    <location>
        <begin position="46"/>
        <end position="138"/>
    </location>
</feature>
<dbReference type="PANTHER" id="PTHR43861">
    <property type="entry name" value="TRANS-ACONITATE 2-METHYLTRANSFERASE-RELATED"/>
    <property type="match status" value="1"/>
</dbReference>
<evidence type="ECO:0000313" key="4">
    <source>
        <dbReference type="EMBL" id="MFD2561397.1"/>
    </source>
</evidence>
<evidence type="ECO:0000256" key="2">
    <source>
        <dbReference type="ARBA" id="ARBA00022679"/>
    </source>
</evidence>
<dbReference type="SUPFAM" id="SSF53335">
    <property type="entry name" value="S-adenosyl-L-methionine-dependent methyltransferases"/>
    <property type="match status" value="1"/>
</dbReference>
<name>A0ABW5LD15_9FLAO</name>
<dbReference type="InterPro" id="IPR029063">
    <property type="entry name" value="SAM-dependent_MTases_sf"/>
</dbReference>
<sequence length="215" mass="24604">MNRYKTTFDTWNKIASLYEEVFMDMDLYNDTYTFFCSELLQESPSVLEIGCGPGNITKHIVSKRPDCNILGIDIAPNMITLAKKNNPSAKFKVMDGRKINTLTSKFDGIICGFYLPYLSKSDRFSFINDCAGLLNNNGVLYISFVEGDYKKSGYQTGSTGDQIYFYYHNLDDINQELIEHHFTVIKTIHKPYLKKDGTSEDHTILMAKKLANTYK</sequence>
<dbReference type="Pfam" id="PF13649">
    <property type="entry name" value="Methyltransf_25"/>
    <property type="match status" value="1"/>
</dbReference>
<dbReference type="InterPro" id="IPR041698">
    <property type="entry name" value="Methyltransf_25"/>
</dbReference>
<dbReference type="PANTHER" id="PTHR43861:SF1">
    <property type="entry name" value="TRANS-ACONITATE 2-METHYLTRANSFERASE"/>
    <property type="match status" value="1"/>
</dbReference>
<dbReference type="GO" id="GO:0008168">
    <property type="term" value="F:methyltransferase activity"/>
    <property type="evidence" value="ECO:0007669"/>
    <property type="project" value="UniProtKB-KW"/>
</dbReference>
<evidence type="ECO:0000313" key="5">
    <source>
        <dbReference type="Proteomes" id="UP001597319"/>
    </source>
</evidence>
<comment type="caution">
    <text evidence="4">The sequence shown here is derived from an EMBL/GenBank/DDBJ whole genome shotgun (WGS) entry which is preliminary data.</text>
</comment>
<reference evidence="5" key="1">
    <citation type="journal article" date="2019" name="Int. J. Syst. Evol. Microbiol.">
        <title>The Global Catalogue of Microorganisms (GCM) 10K type strain sequencing project: providing services to taxonomists for standard genome sequencing and annotation.</title>
        <authorList>
            <consortium name="The Broad Institute Genomics Platform"/>
            <consortium name="The Broad Institute Genome Sequencing Center for Infectious Disease"/>
            <person name="Wu L."/>
            <person name="Ma J."/>
        </authorList>
    </citation>
    <scope>NUCLEOTIDE SEQUENCE [LARGE SCALE GENOMIC DNA]</scope>
    <source>
        <strain evidence="5">KCTC 52274</strain>
    </source>
</reference>
<accession>A0ABW5LD15</accession>
<evidence type="ECO:0000256" key="1">
    <source>
        <dbReference type="ARBA" id="ARBA00022603"/>
    </source>
</evidence>
<protein>
    <submittedName>
        <fullName evidence="4">Class I SAM-dependent methyltransferase</fullName>
    </submittedName>
</protein>
<dbReference type="Proteomes" id="UP001597319">
    <property type="component" value="Unassembled WGS sequence"/>
</dbReference>
<dbReference type="CDD" id="cd02440">
    <property type="entry name" value="AdoMet_MTases"/>
    <property type="match status" value="1"/>
</dbReference>
<keyword evidence="2" id="KW-0808">Transferase</keyword>
<gene>
    <name evidence="4" type="ORF">ACFSR1_01870</name>
</gene>
<evidence type="ECO:0000259" key="3">
    <source>
        <dbReference type="Pfam" id="PF13649"/>
    </source>
</evidence>
<keyword evidence="1 4" id="KW-0489">Methyltransferase</keyword>
<dbReference type="EMBL" id="JBHULE010000002">
    <property type="protein sequence ID" value="MFD2561397.1"/>
    <property type="molecule type" value="Genomic_DNA"/>
</dbReference>
<dbReference type="RefSeq" id="WP_378289062.1">
    <property type="nucleotide sequence ID" value="NZ_JBHULE010000002.1"/>
</dbReference>
<keyword evidence="5" id="KW-1185">Reference proteome</keyword>